<dbReference type="GO" id="GO:0006436">
    <property type="term" value="P:tryptophanyl-tRNA aminoacylation"/>
    <property type="evidence" value="ECO:0007669"/>
    <property type="project" value="UniProtKB-UniRule"/>
</dbReference>
<dbReference type="PROSITE" id="PS00178">
    <property type="entry name" value="AA_TRNA_LIGASE_I"/>
    <property type="match status" value="1"/>
</dbReference>
<evidence type="ECO:0000256" key="4">
    <source>
        <dbReference type="ARBA" id="ARBA00022840"/>
    </source>
</evidence>
<evidence type="ECO:0000256" key="8">
    <source>
        <dbReference type="HAMAP-Rule" id="MF_00140"/>
    </source>
</evidence>
<keyword evidence="3 8" id="KW-0547">Nucleotide-binding</keyword>
<dbReference type="Proteomes" id="UP000886758">
    <property type="component" value="Unassembled WGS sequence"/>
</dbReference>
<feature type="binding site" evidence="8">
    <location>
        <position position="135"/>
    </location>
    <ligand>
        <name>L-tryptophan</name>
        <dbReference type="ChEBI" id="CHEBI:57912"/>
    </ligand>
</feature>
<accession>A0A9D1GSK6</accession>
<reference evidence="10" key="1">
    <citation type="submission" date="2020-10" db="EMBL/GenBank/DDBJ databases">
        <authorList>
            <person name="Gilroy R."/>
        </authorList>
    </citation>
    <scope>NUCLEOTIDE SEQUENCE</scope>
    <source>
        <strain evidence="10">ChiW17-6978</strain>
    </source>
</reference>
<protein>
    <recommendedName>
        <fullName evidence="8">Tryptophan--tRNA ligase</fullName>
        <ecNumber evidence="8">6.1.1.2</ecNumber>
    </recommendedName>
    <alternativeName>
        <fullName evidence="8">Tryptophanyl-tRNA synthetase</fullName>
        <shortName evidence="8">TrpRS</shortName>
    </alternativeName>
</protein>
<proteinExistence type="inferred from homology"/>
<dbReference type="Pfam" id="PF00579">
    <property type="entry name" value="tRNA-synt_1b"/>
    <property type="match status" value="1"/>
</dbReference>
<dbReference type="PANTHER" id="PTHR43766">
    <property type="entry name" value="TRYPTOPHAN--TRNA LIGASE, MITOCHONDRIAL"/>
    <property type="match status" value="1"/>
</dbReference>
<evidence type="ECO:0000256" key="2">
    <source>
        <dbReference type="ARBA" id="ARBA00022598"/>
    </source>
</evidence>
<dbReference type="InterPro" id="IPR024109">
    <property type="entry name" value="Trp-tRNA-ligase_bac-type"/>
</dbReference>
<evidence type="ECO:0000256" key="7">
    <source>
        <dbReference type="ARBA" id="ARBA00049929"/>
    </source>
</evidence>
<dbReference type="SUPFAM" id="SSF52374">
    <property type="entry name" value="Nucleotidylyl transferase"/>
    <property type="match status" value="1"/>
</dbReference>
<gene>
    <name evidence="8 10" type="primary">trpS</name>
    <name evidence="10" type="ORF">IAD46_05395</name>
</gene>
<comment type="catalytic activity">
    <reaction evidence="7 8">
        <text>tRNA(Trp) + L-tryptophan + ATP = L-tryptophyl-tRNA(Trp) + AMP + diphosphate + H(+)</text>
        <dbReference type="Rhea" id="RHEA:24080"/>
        <dbReference type="Rhea" id="RHEA-COMP:9671"/>
        <dbReference type="Rhea" id="RHEA-COMP:9705"/>
        <dbReference type="ChEBI" id="CHEBI:15378"/>
        <dbReference type="ChEBI" id="CHEBI:30616"/>
        <dbReference type="ChEBI" id="CHEBI:33019"/>
        <dbReference type="ChEBI" id="CHEBI:57912"/>
        <dbReference type="ChEBI" id="CHEBI:78442"/>
        <dbReference type="ChEBI" id="CHEBI:78535"/>
        <dbReference type="ChEBI" id="CHEBI:456215"/>
        <dbReference type="EC" id="6.1.1.2"/>
    </reaction>
</comment>
<keyword evidence="4 8" id="KW-0067">ATP-binding</keyword>
<feature type="binding site" evidence="8">
    <location>
        <begin position="195"/>
        <end position="199"/>
    </location>
    <ligand>
        <name>ATP</name>
        <dbReference type="ChEBI" id="CHEBI:30616"/>
    </ligand>
</feature>
<comment type="similarity">
    <text evidence="1 8 9">Belongs to the class-I aminoacyl-tRNA synthetase family.</text>
</comment>
<feature type="short sequence motif" description="'KMSKS' region" evidence="8">
    <location>
        <begin position="195"/>
        <end position="199"/>
    </location>
</feature>
<evidence type="ECO:0000256" key="9">
    <source>
        <dbReference type="RuleBase" id="RU363036"/>
    </source>
</evidence>
<reference evidence="10" key="2">
    <citation type="journal article" date="2021" name="PeerJ">
        <title>Extensive microbial diversity within the chicken gut microbiome revealed by metagenomics and culture.</title>
        <authorList>
            <person name="Gilroy R."/>
            <person name="Ravi A."/>
            <person name="Getino M."/>
            <person name="Pursley I."/>
            <person name="Horton D.L."/>
            <person name="Alikhan N.F."/>
            <person name="Baker D."/>
            <person name="Gharbi K."/>
            <person name="Hall N."/>
            <person name="Watson M."/>
            <person name="Adriaenssens E.M."/>
            <person name="Foster-Nyarko E."/>
            <person name="Jarju S."/>
            <person name="Secka A."/>
            <person name="Antonio M."/>
            <person name="Oren A."/>
            <person name="Chaudhuri R.R."/>
            <person name="La Ragione R."/>
            <person name="Hildebrand F."/>
            <person name="Pallen M.J."/>
        </authorList>
    </citation>
    <scope>NUCLEOTIDE SEQUENCE</scope>
    <source>
        <strain evidence="10">ChiW17-6978</strain>
    </source>
</reference>
<dbReference type="HAMAP" id="MF_00140_B">
    <property type="entry name" value="Trp_tRNA_synth_B"/>
    <property type="match status" value="1"/>
</dbReference>
<feature type="binding site" evidence="8">
    <location>
        <position position="186"/>
    </location>
    <ligand>
        <name>ATP</name>
        <dbReference type="ChEBI" id="CHEBI:30616"/>
    </ligand>
</feature>
<dbReference type="EC" id="6.1.1.2" evidence="8"/>
<dbReference type="InterPro" id="IPR002306">
    <property type="entry name" value="Trp-tRNA-ligase"/>
</dbReference>
<sequence>MMRLISGIQPSGTITLGNYLGAVKNFVQLQQQQTDELLFFIADLHAITVPQDRLQLKNNIRSLAALYLACGLDPSKMHLFVQSEVQEHTQLSWILQCNTYIGELERMTQFKDKKAHKETGVSSGLLTYPVLMAADILLYDADVVPVGADQKQHLEMARTIAERINSKYGPTFTVPEPYLPKLGAKIMSLTDPSKKMSKSDSNPKSFISLLDDPALIEKKIKSAVTDSEAKIHYDPTNKPGISNLMTIYAILNHQSLAEVENKFKNETYATFKNAVAQAVIAEIQPIQERYRALLQSPQLDQILDEGRDYATALARKKMQKVLKKIGLTRKK</sequence>
<dbReference type="FunFam" id="1.10.240.10:FF:000002">
    <property type="entry name" value="Tryptophan--tRNA ligase"/>
    <property type="match status" value="1"/>
</dbReference>
<evidence type="ECO:0000256" key="6">
    <source>
        <dbReference type="ARBA" id="ARBA00023146"/>
    </source>
</evidence>
<dbReference type="CDD" id="cd00806">
    <property type="entry name" value="TrpRS_core"/>
    <property type="match status" value="1"/>
</dbReference>
<dbReference type="PRINTS" id="PR01039">
    <property type="entry name" value="TRNASYNTHTRP"/>
</dbReference>
<dbReference type="GO" id="GO:0005524">
    <property type="term" value="F:ATP binding"/>
    <property type="evidence" value="ECO:0007669"/>
    <property type="project" value="UniProtKB-UniRule"/>
</dbReference>
<evidence type="ECO:0000256" key="3">
    <source>
        <dbReference type="ARBA" id="ARBA00022741"/>
    </source>
</evidence>
<dbReference type="NCBIfam" id="TIGR00233">
    <property type="entry name" value="trpS"/>
    <property type="match status" value="1"/>
</dbReference>
<dbReference type="Gene3D" id="3.40.50.620">
    <property type="entry name" value="HUPs"/>
    <property type="match status" value="1"/>
</dbReference>
<organism evidence="10 11">
    <name type="scientific">Candidatus Pelethenecus faecipullorum</name>
    <dbReference type="NCBI Taxonomy" id="2840900"/>
    <lineage>
        <taxon>Bacteria</taxon>
        <taxon>Bacillati</taxon>
        <taxon>Mycoplasmatota</taxon>
        <taxon>Mollicutes</taxon>
        <taxon>Candidatus Pelethenecus</taxon>
    </lineage>
</organism>
<keyword evidence="6 8" id="KW-0030">Aminoacyl-tRNA synthetase</keyword>
<comment type="subunit">
    <text evidence="8">Homodimer.</text>
</comment>
<dbReference type="InterPro" id="IPR001412">
    <property type="entry name" value="aa-tRNA-synth_I_CS"/>
</dbReference>
<dbReference type="InterPro" id="IPR014729">
    <property type="entry name" value="Rossmann-like_a/b/a_fold"/>
</dbReference>
<evidence type="ECO:0000256" key="1">
    <source>
        <dbReference type="ARBA" id="ARBA00005594"/>
    </source>
</evidence>
<keyword evidence="8" id="KW-0963">Cytoplasm</keyword>
<comment type="subcellular location">
    <subcellularLocation>
        <location evidence="8">Cytoplasm</location>
    </subcellularLocation>
</comment>
<dbReference type="GO" id="GO:0005829">
    <property type="term" value="C:cytosol"/>
    <property type="evidence" value="ECO:0007669"/>
    <property type="project" value="TreeGrafter"/>
</dbReference>
<dbReference type="InterPro" id="IPR002305">
    <property type="entry name" value="aa-tRNA-synth_Ic"/>
</dbReference>
<dbReference type="GO" id="GO:0004830">
    <property type="term" value="F:tryptophan-tRNA ligase activity"/>
    <property type="evidence" value="ECO:0007669"/>
    <property type="project" value="UniProtKB-UniRule"/>
</dbReference>
<evidence type="ECO:0000256" key="5">
    <source>
        <dbReference type="ARBA" id="ARBA00022917"/>
    </source>
</evidence>
<evidence type="ECO:0000313" key="11">
    <source>
        <dbReference type="Proteomes" id="UP000886758"/>
    </source>
</evidence>
<dbReference type="InterPro" id="IPR050203">
    <property type="entry name" value="Trp-tRNA_synthetase"/>
</dbReference>
<dbReference type="AlphaFoldDB" id="A0A9D1GSK6"/>
<feature type="binding site" evidence="8">
    <location>
        <begin position="147"/>
        <end position="149"/>
    </location>
    <ligand>
        <name>ATP</name>
        <dbReference type="ChEBI" id="CHEBI:30616"/>
    </ligand>
</feature>
<keyword evidence="2 8" id="KW-0436">Ligase</keyword>
<dbReference type="PANTHER" id="PTHR43766:SF1">
    <property type="entry name" value="TRYPTOPHAN--TRNA LIGASE, MITOCHONDRIAL"/>
    <property type="match status" value="1"/>
</dbReference>
<evidence type="ECO:0000313" key="10">
    <source>
        <dbReference type="EMBL" id="HIT50444.1"/>
    </source>
</evidence>
<feature type="binding site" evidence="8">
    <location>
        <begin position="17"/>
        <end position="18"/>
    </location>
    <ligand>
        <name>ATP</name>
        <dbReference type="ChEBI" id="CHEBI:30616"/>
    </ligand>
</feature>
<dbReference type="Gene3D" id="1.10.240.10">
    <property type="entry name" value="Tyrosyl-Transfer RNA Synthetase"/>
    <property type="match status" value="1"/>
</dbReference>
<feature type="binding site" evidence="8">
    <location>
        <begin position="9"/>
        <end position="11"/>
    </location>
    <ligand>
        <name>ATP</name>
        <dbReference type="ChEBI" id="CHEBI:30616"/>
    </ligand>
</feature>
<keyword evidence="5 8" id="KW-0648">Protein biosynthesis</keyword>
<dbReference type="EMBL" id="DVLF01000171">
    <property type="protein sequence ID" value="HIT50444.1"/>
    <property type="molecule type" value="Genomic_DNA"/>
</dbReference>
<comment type="function">
    <text evidence="8">Catalyzes the attachment of tryptophan to tRNA(Trp).</text>
</comment>
<feature type="short sequence motif" description="'HIGH' region" evidence="8">
    <location>
        <begin position="10"/>
        <end position="18"/>
    </location>
</feature>
<comment type="caution">
    <text evidence="10">The sequence shown here is derived from an EMBL/GenBank/DDBJ whole genome shotgun (WGS) entry which is preliminary data.</text>
</comment>
<name>A0A9D1GSK6_9MOLU</name>